<reference evidence="1 2" key="1">
    <citation type="submission" date="2022-05" db="EMBL/GenBank/DDBJ databases">
        <title>A multi-omics perspective on studying reproductive biology in Daphnia sinensis.</title>
        <authorList>
            <person name="Jia J."/>
        </authorList>
    </citation>
    <scope>NUCLEOTIDE SEQUENCE [LARGE SCALE GENOMIC DNA]</scope>
    <source>
        <strain evidence="1 2">WSL</strain>
    </source>
</reference>
<sequence length="135" mass="15846">MRDSVGTVLNERVITRQIIHWNERIFLTPALVHRTDTQTEQPYVKMGSTVEVYKKRSRLLSYPRNCRRQLLAAIMALVADAHLRWICLSHFRRTSKTKPRKGAECEGKILALSMRSRKETYENAGVQDDREERFD</sequence>
<organism evidence="1 2">
    <name type="scientific">Daphnia sinensis</name>
    <dbReference type="NCBI Taxonomy" id="1820382"/>
    <lineage>
        <taxon>Eukaryota</taxon>
        <taxon>Metazoa</taxon>
        <taxon>Ecdysozoa</taxon>
        <taxon>Arthropoda</taxon>
        <taxon>Crustacea</taxon>
        <taxon>Branchiopoda</taxon>
        <taxon>Diplostraca</taxon>
        <taxon>Cladocera</taxon>
        <taxon>Anomopoda</taxon>
        <taxon>Daphniidae</taxon>
        <taxon>Daphnia</taxon>
        <taxon>Daphnia similis group</taxon>
    </lineage>
</organism>
<keyword evidence="2" id="KW-1185">Reference proteome</keyword>
<dbReference type="EMBL" id="WJBH02000010">
    <property type="protein sequence ID" value="KAI9552269.1"/>
    <property type="molecule type" value="Genomic_DNA"/>
</dbReference>
<proteinExistence type="predicted"/>
<dbReference type="Proteomes" id="UP000820818">
    <property type="component" value="Linkage Group LG10"/>
</dbReference>
<comment type="caution">
    <text evidence="1">The sequence shown here is derived from an EMBL/GenBank/DDBJ whole genome shotgun (WGS) entry which is preliminary data.</text>
</comment>
<dbReference type="AlphaFoldDB" id="A0AAD5PPN4"/>
<gene>
    <name evidence="1" type="ORF">GHT06_022631</name>
</gene>
<accession>A0AAD5PPN4</accession>
<protein>
    <submittedName>
        <fullName evidence="1">Uncharacterized protein</fullName>
    </submittedName>
</protein>
<evidence type="ECO:0000313" key="2">
    <source>
        <dbReference type="Proteomes" id="UP000820818"/>
    </source>
</evidence>
<evidence type="ECO:0000313" key="1">
    <source>
        <dbReference type="EMBL" id="KAI9552269.1"/>
    </source>
</evidence>
<name>A0AAD5PPN4_9CRUS</name>